<name>A0AAP0IXK0_9MAGN</name>
<dbReference type="InterPro" id="IPR004827">
    <property type="entry name" value="bZIP"/>
</dbReference>
<dbReference type="InterPro" id="IPR046347">
    <property type="entry name" value="bZIP_sf"/>
</dbReference>
<feature type="region of interest" description="Disordered" evidence="8">
    <location>
        <begin position="61"/>
        <end position="84"/>
    </location>
</feature>
<feature type="region of interest" description="Disordered" evidence="8">
    <location>
        <begin position="366"/>
        <end position="418"/>
    </location>
</feature>
<feature type="region of interest" description="Disordered" evidence="8">
    <location>
        <begin position="1"/>
        <end position="35"/>
    </location>
</feature>
<accession>A0AAP0IXK0</accession>
<comment type="caution">
    <text evidence="10">The sequence shown here is derived from an EMBL/GenBank/DDBJ whole genome shotgun (WGS) entry which is preliminary data.</text>
</comment>
<dbReference type="CDD" id="cd14702">
    <property type="entry name" value="bZIP_plant_GBF1"/>
    <property type="match status" value="1"/>
</dbReference>
<dbReference type="PANTHER" id="PTHR45967">
    <property type="entry name" value="G-BOX-BINDING FACTOR 3-RELATED"/>
    <property type="match status" value="1"/>
</dbReference>
<reference evidence="10 11" key="1">
    <citation type="submission" date="2024-01" db="EMBL/GenBank/DDBJ databases">
        <title>Genome assemblies of Stephania.</title>
        <authorList>
            <person name="Yang L."/>
        </authorList>
    </citation>
    <scope>NUCLEOTIDE SEQUENCE [LARGE SCALE GENOMIC DNA]</scope>
    <source>
        <strain evidence="10">QJT</strain>
        <tissue evidence="10">Leaf</tissue>
    </source>
</reference>
<comment type="similarity">
    <text evidence="2">Belongs to the bZIP family.</text>
</comment>
<protein>
    <recommendedName>
        <fullName evidence="9">BZIP domain-containing protein</fullName>
    </recommendedName>
</protein>
<dbReference type="GO" id="GO:0003700">
    <property type="term" value="F:DNA-binding transcription factor activity"/>
    <property type="evidence" value="ECO:0007669"/>
    <property type="project" value="InterPro"/>
</dbReference>
<evidence type="ECO:0000256" key="4">
    <source>
        <dbReference type="ARBA" id="ARBA00023125"/>
    </source>
</evidence>
<dbReference type="Proteomes" id="UP001417504">
    <property type="component" value="Unassembled WGS sequence"/>
</dbReference>
<feature type="compositionally biased region" description="Polar residues" evidence="8">
    <location>
        <begin position="366"/>
        <end position="387"/>
    </location>
</feature>
<evidence type="ECO:0000256" key="1">
    <source>
        <dbReference type="ARBA" id="ARBA00004123"/>
    </source>
</evidence>
<keyword evidence="7" id="KW-0175">Coiled coil</keyword>
<keyword evidence="11" id="KW-1185">Reference proteome</keyword>
<evidence type="ECO:0000256" key="3">
    <source>
        <dbReference type="ARBA" id="ARBA00023015"/>
    </source>
</evidence>
<dbReference type="SMART" id="SM00338">
    <property type="entry name" value="BRLZ"/>
    <property type="match status" value="1"/>
</dbReference>
<feature type="compositionally biased region" description="Basic residues" evidence="8">
    <location>
        <begin position="72"/>
        <end position="82"/>
    </location>
</feature>
<organism evidence="10 11">
    <name type="scientific">Stephania japonica</name>
    <dbReference type="NCBI Taxonomy" id="461633"/>
    <lineage>
        <taxon>Eukaryota</taxon>
        <taxon>Viridiplantae</taxon>
        <taxon>Streptophyta</taxon>
        <taxon>Embryophyta</taxon>
        <taxon>Tracheophyta</taxon>
        <taxon>Spermatophyta</taxon>
        <taxon>Magnoliopsida</taxon>
        <taxon>Ranunculales</taxon>
        <taxon>Menispermaceae</taxon>
        <taxon>Menispermoideae</taxon>
        <taxon>Cissampelideae</taxon>
        <taxon>Stephania</taxon>
    </lineage>
</organism>
<evidence type="ECO:0000256" key="7">
    <source>
        <dbReference type="SAM" id="Coils"/>
    </source>
</evidence>
<dbReference type="SUPFAM" id="SSF57959">
    <property type="entry name" value="Leucine zipper domain"/>
    <property type="match status" value="1"/>
</dbReference>
<dbReference type="PROSITE" id="PS50217">
    <property type="entry name" value="BZIP"/>
    <property type="match status" value="1"/>
</dbReference>
<feature type="domain" description="BZIP" evidence="9">
    <location>
        <begin position="167"/>
        <end position="230"/>
    </location>
</feature>
<dbReference type="InterPro" id="IPR045314">
    <property type="entry name" value="bZIP_plant_GBF1"/>
</dbReference>
<keyword evidence="3" id="KW-0805">Transcription regulation</keyword>
<keyword evidence="5" id="KW-0804">Transcription</keyword>
<evidence type="ECO:0000313" key="10">
    <source>
        <dbReference type="EMBL" id="KAK9122748.1"/>
    </source>
</evidence>
<evidence type="ECO:0000256" key="6">
    <source>
        <dbReference type="ARBA" id="ARBA00023242"/>
    </source>
</evidence>
<evidence type="ECO:0000256" key="2">
    <source>
        <dbReference type="ARBA" id="ARBA00007163"/>
    </source>
</evidence>
<keyword evidence="4" id="KW-0238">DNA-binding</keyword>
<evidence type="ECO:0000313" key="11">
    <source>
        <dbReference type="Proteomes" id="UP001417504"/>
    </source>
</evidence>
<dbReference type="GO" id="GO:0043565">
    <property type="term" value="F:sequence-specific DNA binding"/>
    <property type="evidence" value="ECO:0007669"/>
    <property type="project" value="InterPro"/>
</dbReference>
<dbReference type="InterPro" id="IPR044827">
    <property type="entry name" value="GBF-like"/>
</dbReference>
<dbReference type="GO" id="GO:0005634">
    <property type="term" value="C:nucleus"/>
    <property type="evidence" value="ECO:0007669"/>
    <property type="project" value="UniProtKB-SubCell"/>
</dbReference>
<evidence type="ECO:0000259" key="9">
    <source>
        <dbReference type="PROSITE" id="PS50217"/>
    </source>
</evidence>
<comment type="subcellular location">
    <subcellularLocation>
        <location evidence="1">Nucleus</location>
    </subcellularLocation>
</comment>
<sequence length="524" mass="58379">MGGKGNPRMDLERCSVSCSASSSSSSSSLASAKRGEDLMVKTELDAARALADFAQLALLESGKSGGESGGKWGRKRRRSAKRAKSELDGKECDVVVVEGIVGMRSSSAGQECSIEDRRQPKANLKNATLEGVKNQESESSRLTHTCCRSYMSRGGKLKQNLTEAEKEERRVRRVLANRESARQTIRRRQAMCEELTRKAADLAWDNENLKREKELVLTKYQSLKDENNYLKGQMASRIKSEIEEGPAEVPSFTPPKPPFDQVEPPKFPCEQLPLQFEQHQPFPLCPRPTVGPPFWPSIIHRVNPVCANFISPNVSALQDPTSIACKLNFVNESDSSFSTNVTRIPCYILQCPWFFPLSDCGNAPHSQVVDSSTSKNKRSVVSTTKQPEQLLLKADDVVESNSTDNPPEVSSKYLTSEDSNFSNYPNRANLLPTSLRSVRPNLSHNFEEKLEESAADHAGSAYYEGIGGSNFKSSNKLVDLSTAAEARKRRKELTKMKNLYRRQFKSNLNLEEQLYIRALRGAMV</sequence>
<evidence type="ECO:0000256" key="8">
    <source>
        <dbReference type="SAM" id="MobiDB-lite"/>
    </source>
</evidence>
<keyword evidence="6" id="KW-0539">Nucleus</keyword>
<dbReference type="PANTHER" id="PTHR45967:SF28">
    <property type="entry name" value="BASIC-LEUCINE ZIPPER (BZIP) TRANSCRIPTION FACTOR FAMILY PROTEIN"/>
    <property type="match status" value="1"/>
</dbReference>
<gene>
    <name evidence="10" type="ORF">Sjap_012350</name>
</gene>
<dbReference type="EMBL" id="JBBNAE010000005">
    <property type="protein sequence ID" value="KAK9122748.1"/>
    <property type="molecule type" value="Genomic_DNA"/>
</dbReference>
<feature type="compositionally biased region" description="Low complexity" evidence="8">
    <location>
        <begin position="15"/>
        <end position="32"/>
    </location>
</feature>
<evidence type="ECO:0000256" key="5">
    <source>
        <dbReference type="ARBA" id="ARBA00023163"/>
    </source>
</evidence>
<dbReference type="Pfam" id="PF00170">
    <property type="entry name" value="bZIP_1"/>
    <property type="match status" value="1"/>
</dbReference>
<feature type="coiled-coil region" evidence="7">
    <location>
        <begin position="164"/>
        <end position="226"/>
    </location>
</feature>
<proteinExistence type="inferred from homology"/>
<dbReference type="AlphaFoldDB" id="A0AAP0IXK0"/>